<dbReference type="Proteomes" id="UP000223164">
    <property type="component" value="Segment"/>
</dbReference>
<dbReference type="EMBL" id="KU160644">
    <property type="protein sequence ID" value="ALY08903.1"/>
    <property type="molecule type" value="Genomic_DNA"/>
</dbReference>
<accession>A0A0U4IU95</accession>
<dbReference type="KEGG" id="vg:40069925"/>
<protein>
    <submittedName>
        <fullName evidence="1">Uncharacterized protein</fullName>
    </submittedName>
</protein>
<sequence length="37" mass="4449">MRALLRRFIDWLLEPATEEELADLEARLADEDRHAPW</sequence>
<keyword evidence="2" id="KW-1185">Reference proteome</keyword>
<dbReference type="RefSeq" id="YP_009594405.1">
    <property type="nucleotide sequence ID" value="NC_041876.1"/>
</dbReference>
<organism evidence="1 2">
    <name type="scientific">Arthrobacter phage Galaxy</name>
    <dbReference type="NCBI Taxonomy" id="1772326"/>
    <lineage>
        <taxon>Viruses</taxon>
        <taxon>Duplodnaviria</taxon>
        <taxon>Heunggongvirae</taxon>
        <taxon>Uroviricota</taxon>
        <taxon>Caudoviricetes</taxon>
        <taxon>Galaxyvirus</taxon>
        <taxon>Galaxyvirus galaxy</taxon>
    </lineage>
</organism>
<name>A0A0U4IU95_9CAUD</name>
<dbReference type="GeneID" id="40069925"/>
<reference evidence="1 2" key="1">
    <citation type="submission" date="2015-11" db="EMBL/GenBank/DDBJ databases">
        <authorList>
            <person name="Park Y."/>
            <person name="Guerrero C.A."/>
            <person name="Garlena R.A."/>
            <person name="Russell D.A."/>
            <person name="Pope W.H."/>
            <person name="Jacobs-Sera D."/>
            <person name="Hendrix R.W."/>
            <person name="Hatfull G.F."/>
        </authorList>
    </citation>
    <scope>NUCLEOTIDE SEQUENCE [LARGE SCALE GENOMIC DNA]</scope>
</reference>
<evidence type="ECO:0000313" key="2">
    <source>
        <dbReference type="Proteomes" id="UP000223164"/>
    </source>
</evidence>
<proteinExistence type="predicted"/>
<gene>
    <name evidence="1" type="primary">59</name>
    <name evidence="1" type="ORF">GALAXY_59</name>
</gene>
<evidence type="ECO:0000313" key="1">
    <source>
        <dbReference type="EMBL" id="ALY08903.1"/>
    </source>
</evidence>